<dbReference type="RefSeq" id="WP_152660317.1">
    <property type="nucleotide sequence ID" value="NZ_CP036422.1"/>
</dbReference>
<keyword evidence="1" id="KW-0732">Signal</keyword>
<reference evidence="2 3" key="1">
    <citation type="submission" date="2019-02" db="EMBL/GenBank/DDBJ databases">
        <authorList>
            <person name="Li S.-H."/>
        </authorList>
    </citation>
    <scope>NUCLEOTIDE SEQUENCE [LARGE SCALE GENOMIC DNA]</scope>
    <source>
        <strain evidence="2 3">IMCC14385</strain>
    </source>
</reference>
<dbReference type="OrthoDB" id="178488at2"/>
<dbReference type="EMBL" id="CP036422">
    <property type="protein sequence ID" value="QFU74204.1"/>
    <property type="molecule type" value="Genomic_DNA"/>
</dbReference>
<evidence type="ECO:0000256" key="1">
    <source>
        <dbReference type="SAM" id="SignalP"/>
    </source>
</evidence>
<dbReference type="KEGG" id="halc:EY643_00265"/>
<protein>
    <recommendedName>
        <fullName evidence="4">Porin</fullName>
    </recommendedName>
</protein>
<keyword evidence="3" id="KW-1185">Reference proteome</keyword>
<accession>A0A5P9NG94</accession>
<feature type="chain" id="PRO_5024934841" description="Porin" evidence="1">
    <location>
        <begin position="26"/>
        <end position="370"/>
    </location>
</feature>
<sequence>MLCINQNIGSLSALLLFAAPLCVTAEESAEHWLDRTTLYASDDGWFQQLDLSGRLQLDASYTHADEGDYDDVDFRRFRFGFKAALAGDWVAQLEGDFDLNFDGDQFYKRLTDAYVGWQPEGGPDVRLLKHSAGFTLDGATSSKKLLTTERSNLSNNFWFNAEYFTGVSAKGTAGNAWDYRVGFFSSDGNDEFSEFNASFFTLTSLGYNWAQQLQMDQASVRVDYVYNDRDPAANTADLSHVVSISSKWEGGRWGLWTDLAFAEGYFDQPDIWGMTLMPFYQLGENLQLVSRATYLDSDGPNGIGLGNYEKQVVTGRGDLYKEIHAGINWFFYGHKLKWQTGLQWAELDDVGADGGRYAGWTVVTALRVYW</sequence>
<feature type="signal peptide" evidence="1">
    <location>
        <begin position="1"/>
        <end position="25"/>
    </location>
</feature>
<evidence type="ECO:0000313" key="2">
    <source>
        <dbReference type="EMBL" id="QFU74204.1"/>
    </source>
</evidence>
<evidence type="ECO:0000313" key="3">
    <source>
        <dbReference type="Proteomes" id="UP000326287"/>
    </source>
</evidence>
<evidence type="ECO:0008006" key="4">
    <source>
        <dbReference type="Google" id="ProtNLM"/>
    </source>
</evidence>
<dbReference type="Proteomes" id="UP000326287">
    <property type="component" value="Chromosome"/>
</dbReference>
<dbReference type="Pfam" id="PF07396">
    <property type="entry name" value="Porin_O_P"/>
    <property type="match status" value="1"/>
</dbReference>
<dbReference type="AlphaFoldDB" id="A0A5P9NG94"/>
<proteinExistence type="predicted"/>
<name>A0A5P9NG94_9GAMM</name>
<dbReference type="Gene3D" id="2.40.160.10">
    <property type="entry name" value="Porin"/>
    <property type="match status" value="1"/>
</dbReference>
<dbReference type="InterPro" id="IPR010870">
    <property type="entry name" value="Porin_O/P"/>
</dbReference>
<gene>
    <name evidence="2" type="ORF">EY643_00265</name>
</gene>
<organism evidence="2 3">
    <name type="scientific">Halioglobus maricola</name>
    <dbReference type="NCBI Taxonomy" id="2601894"/>
    <lineage>
        <taxon>Bacteria</taxon>
        <taxon>Pseudomonadati</taxon>
        <taxon>Pseudomonadota</taxon>
        <taxon>Gammaproteobacteria</taxon>
        <taxon>Cellvibrionales</taxon>
        <taxon>Halieaceae</taxon>
        <taxon>Halioglobus</taxon>
    </lineage>
</organism>
<dbReference type="SUPFAM" id="SSF56935">
    <property type="entry name" value="Porins"/>
    <property type="match status" value="1"/>
</dbReference>
<dbReference type="InterPro" id="IPR023614">
    <property type="entry name" value="Porin_dom_sf"/>
</dbReference>